<sequence length="274" mass="30379">MALIDVFDVAATPIVAFLVARDVCHLETLSKAWGDELRSLPSRDLWRNLFLKAFPAEASALLPLIATFDVLPLWRDAAPPHPDNVAIREEGSIHTGMHGASEFLVGVVDRQLRHVEPGPGVYAVKAEGYARFRIIEDGRFPQIYHLKLERLWVNFTPATQAYRGRAHLQNLLRGLLRARSIARAPQQLGGGPIDFSRPLDDRETAPPEDDEVASLRRRLESAELELGLERLRNERLRAATSYLAETAYMLDTFDQDGPGGGGHAGDSSDDDMPA</sequence>
<feature type="region of interest" description="Disordered" evidence="1">
    <location>
        <begin position="252"/>
        <end position="274"/>
    </location>
</feature>
<comment type="caution">
    <text evidence="2">The sequence shown here is derived from an EMBL/GenBank/DDBJ whole genome shotgun (WGS) entry which is preliminary data.</text>
</comment>
<evidence type="ECO:0000313" key="3">
    <source>
        <dbReference type="Proteomes" id="UP001363151"/>
    </source>
</evidence>
<keyword evidence="3" id="KW-1185">Reference proteome</keyword>
<accession>A0ABR1G7I6</accession>
<gene>
    <name evidence="2" type="ORF">SO694_00047161</name>
</gene>
<name>A0ABR1G7I6_AURAN</name>
<evidence type="ECO:0000313" key="2">
    <source>
        <dbReference type="EMBL" id="KAK7249296.1"/>
    </source>
</evidence>
<feature type="region of interest" description="Disordered" evidence="1">
    <location>
        <begin position="187"/>
        <end position="214"/>
    </location>
</feature>
<proteinExistence type="predicted"/>
<protein>
    <submittedName>
        <fullName evidence="2">Uncharacterized protein</fullName>
    </submittedName>
</protein>
<reference evidence="2 3" key="1">
    <citation type="submission" date="2024-03" db="EMBL/GenBank/DDBJ databases">
        <title>Aureococcus anophagefferens CCMP1851 and Kratosvirus quantuckense: Draft genome of a second virus-susceptible host strain in the model system.</title>
        <authorList>
            <person name="Chase E."/>
            <person name="Truchon A.R."/>
            <person name="Schepens W."/>
            <person name="Wilhelm S.W."/>
        </authorList>
    </citation>
    <scope>NUCLEOTIDE SEQUENCE [LARGE SCALE GENOMIC DNA]</scope>
    <source>
        <strain evidence="2 3">CCMP1851</strain>
    </source>
</reference>
<evidence type="ECO:0000256" key="1">
    <source>
        <dbReference type="SAM" id="MobiDB-lite"/>
    </source>
</evidence>
<dbReference type="EMBL" id="JBBJCI010000080">
    <property type="protein sequence ID" value="KAK7249296.1"/>
    <property type="molecule type" value="Genomic_DNA"/>
</dbReference>
<dbReference type="Proteomes" id="UP001363151">
    <property type="component" value="Unassembled WGS sequence"/>
</dbReference>
<organism evidence="2 3">
    <name type="scientific">Aureococcus anophagefferens</name>
    <name type="common">Harmful bloom alga</name>
    <dbReference type="NCBI Taxonomy" id="44056"/>
    <lineage>
        <taxon>Eukaryota</taxon>
        <taxon>Sar</taxon>
        <taxon>Stramenopiles</taxon>
        <taxon>Ochrophyta</taxon>
        <taxon>Pelagophyceae</taxon>
        <taxon>Pelagomonadales</taxon>
        <taxon>Pelagomonadaceae</taxon>
        <taxon>Aureococcus</taxon>
    </lineage>
</organism>